<evidence type="ECO:0000313" key="2">
    <source>
        <dbReference type="EMBL" id="KAG5561894.1"/>
    </source>
</evidence>
<protein>
    <submittedName>
        <fullName evidence="2">Uncharacterized protein</fullName>
    </submittedName>
</protein>
<feature type="compositionally biased region" description="Basic and acidic residues" evidence="1">
    <location>
        <begin position="8"/>
        <end position="17"/>
    </location>
</feature>
<feature type="region of interest" description="Disordered" evidence="1">
    <location>
        <begin position="1"/>
        <end position="38"/>
    </location>
</feature>
<evidence type="ECO:0000313" key="3">
    <source>
        <dbReference type="Proteomes" id="UP000823749"/>
    </source>
</evidence>
<comment type="caution">
    <text evidence="2">The sequence shown here is derived from an EMBL/GenBank/DDBJ whole genome shotgun (WGS) entry which is preliminary data.</text>
</comment>
<feature type="region of interest" description="Disordered" evidence="1">
    <location>
        <begin position="80"/>
        <end position="105"/>
    </location>
</feature>
<evidence type="ECO:0000256" key="1">
    <source>
        <dbReference type="SAM" id="MobiDB-lite"/>
    </source>
</evidence>
<keyword evidence="3" id="KW-1185">Reference proteome</keyword>
<name>A0AAV6LCR1_9ERIC</name>
<proteinExistence type="predicted"/>
<reference evidence="2" key="1">
    <citation type="submission" date="2020-08" db="EMBL/GenBank/DDBJ databases">
        <title>Plant Genome Project.</title>
        <authorList>
            <person name="Zhang R.-G."/>
        </authorList>
    </citation>
    <scope>NUCLEOTIDE SEQUENCE</scope>
    <source>
        <strain evidence="2">WSP0</strain>
        <tissue evidence="2">Leaf</tissue>
    </source>
</reference>
<dbReference type="Proteomes" id="UP000823749">
    <property type="component" value="Chromosome 2"/>
</dbReference>
<dbReference type="AlphaFoldDB" id="A0AAV6LCR1"/>
<sequence length="105" mass="11892">MRGGSFTDVDKAREQGLRARAGGIPRRNGRQVAPDRRLAFRDGRRRRLGRTLRRLLMMFSRLTRGESSCRVIRMIRTLGMGGRRASRGKSNFVWGGGGEEEAMQV</sequence>
<gene>
    <name evidence="2" type="ORF">RHGRI_004815</name>
</gene>
<accession>A0AAV6LCR1</accession>
<organism evidence="2 3">
    <name type="scientific">Rhododendron griersonianum</name>
    <dbReference type="NCBI Taxonomy" id="479676"/>
    <lineage>
        <taxon>Eukaryota</taxon>
        <taxon>Viridiplantae</taxon>
        <taxon>Streptophyta</taxon>
        <taxon>Embryophyta</taxon>
        <taxon>Tracheophyta</taxon>
        <taxon>Spermatophyta</taxon>
        <taxon>Magnoliopsida</taxon>
        <taxon>eudicotyledons</taxon>
        <taxon>Gunneridae</taxon>
        <taxon>Pentapetalae</taxon>
        <taxon>asterids</taxon>
        <taxon>Ericales</taxon>
        <taxon>Ericaceae</taxon>
        <taxon>Ericoideae</taxon>
        <taxon>Rhodoreae</taxon>
        <taxon>Rhododendron</taxon>
    </lineage>
</organism>
<dbReference type="EMBL" id="JACTNZ010000002">
    <property type="protein sequence ID" value="KAG5561894.1"/>
    <property type="molecule type" value="Genomic_DNA"/>
</dbReference>